<comment type="caution">
    <text evidence="2">The sequence shown here is derived from an EMBL/GenBank/DDBJ whole genome shotgun (WGS) entry which is preliminary data.</text>
</comment>
<sequence length="329" mass="36053">MTPDPHAEHGVEDLCAEGAELYERALGNGHVSAQDAQGAPCLLDLGLLHPALDDAGRLEPVPPDVALTRLLRGARARITEEWRLEQRLVELFEPLMNVRVPPRATTDSPALRLLSGTRRINQAIGESMTEARQEVLCVQPHAGLVGERGVQARPAAFERDQAFLDRGGRIRTLYQNTLRHVPNVFAYAEMLKGDNVARGLDEVPDRLIVIDRTVAFLPAKDDGSLALEVRHPALIDYLVTAFDRLWRLATPMFPKAEFRPTVNGVTPRQQAIAALLVDGHTDAVIAQRLGMNIRTARVHIAKLAATLGSESRAQLGYLIARSGILDPEG</sequence>
<dbReference type="InterPro" id="IPR036388">
    <property type="entry name" value="WH-like_DNA-bd_sf"/>
</dbReference>
<proteinExistence type="predicted"/>
<accession>A0ABV1TE28</accession>
<dbReference type="EMBL" id="JBEOZM010000004">
    <property type="protein sequence ID" value="MER6267889.1"/>
    <property type="molecule type" value="Genomic_DNA"/>
</dbReference>
<dbReference type="Proteomes" id="UP001490365">
    <property type="component" value="Unassembled WGS sequence"/>
</dbReference>
<dbReference type="PANTHER" id="PTHR34293">
    <property type="entry name" value="HTH-TYPE TRANSCRIPTIONAL REGULATOR TRMBL2"/>
    <property type="match status" value="1"/>
</dbReference>
<dbReference type="InterPro" id="IPR051797">
    <property type="entry name" value="TrmB-like"/>
</dbReference>
<reference evidence="2 3" key="1">
    <citation type="submission" date="2024-06" db="EMBL/GenBank/DDBJ databases">
        <title>The Natural Products Discovery Center: Release of the First 8490 Sequenced Strains for Exploring Actinobacteria Biosynthetic Diversity.</title>
        <authorList>
            <person name="Kalkreuter E."/>
            <person name="Kautsar S.A."/>
            <person name="Yang D."/>
            <person name="Bader C.D."/>
            <person name="Teijaro C.N."/>
            <person name="Fluegel L."/>
            <person name="Davis C.M."/>
            <person name="Simpson J.R."/>
            <person name="Lauterbach L."/>
            <person name="Steele A.D."/>
            <person name="Gui C."/>
            <person name="Meng S."/>
            <person name="Li G."/>
            <person name="Viehrig K."/>
            <person name="Ye F."/>
            <person name="Su P."/>
            <person name="Kiefer A.F."/>
            <person name="Nichols A."/>
            <person name="Cepeda A.J."/>
            <person name="Yan W."/>
            <person name="Fan B."/>
            <person name="Jiang Y."/>
            <person name="Adhikari A."/>
            <person name="Zheng C.-J."/>
            <person name="Schuster L."/>
            <person name="Cowan T.M."/>
            <person name="Smanski M.J."/>
            <person name="Chevrette M.G."/>
            <person name="De Carvalho L.P.S."/>
            <person name="Shen B."/>
        </authorList>
    </citation>
    <scope>NUCLEOTIDE SEQUENCE [LARGE SCALE GENOMIC DNA]</scope>
    <source>
        <strain evidence="2 3">NPDC001694</strain>
    </source>
</reference>
<name>A0ABV1TE28_9ACTN</name>
<dbReference type="RefSeq" id="WP_351956540.1">
    <property type="nucleotide sequence ID" value="NZ_JBEOZM010000004.1"/>
</dbReference>
<dbReference type="SMART" id="SM00421">
    <property type="entry name" value="HTH_LUXR"/>
    <property type="match status" value="1"/>
</dbReference>
<dbReference type="Gene3D" id="1.10.10.10">
    <property type="entry name" value="Winged helix-like DNA-binding domain superfamily/Winged helix DNA-binding domain"/>
    <property type="match status" value="1"/>
</dbReference>
<gene>
    <name evidence="2" type="ORF">ABT211_11380</name>
</gene>
<evidence type="ECO:0000313" key="3">
    <source>
        <dbReference type="Proteomes" id="UP001490365"/>
    </source>
</evidence>
<feature type="domain" description="HTH luxR-type" evidence="1">
    <location>
        <begin position="262"/>
        <end position="319"/>
    </location>
</feature>
<evidence type="ECO:0000259" key="1">
    <source>
        <dbReference type="SMART" id="SM00421"/>
    </source>
</evidence>
<protein>
    <submittedName>
        <fullName evidence="2">Helix-turn-helix transcriptional regulator</fullName>
    </submittedName>
</protein>
<keyword evidence="3" id="KW-1185">Reference proteome</keyword>
<dbReference type="SUPFAM" id="SSF46894">
    <property type="entry name" value="C-terminal effector domain of the bipartite response regulators"/>
    <property type="match status" value="1"/>
</dbReference>
<dbReference type="PANTHER" id="PTHR34293:SF1">
    <property type="entry name" value="HTH-TYPE TRANSCRIPTIONAL REGULATOR TRMBL2"/>
    <property type="match status" value="1"/>
</dbReference>
<dbReference type="InterPro" id="IPR016032">
    <property type="entry name" value="Sig_transdc_resp-reg_C-effctor"/>
</dbReference>
<organism evidence="2 3">
    <name type="scientific">Streptomyces sp. 900105755</name>
    <dbReference type="NCBI Taxonomy" id="3154389"/>
    <lineage>
        <taxon>Bacteria</taxon>
        <taxon>Bacillati</taxon>
        <taxon>Actinomycetota</taxon>
        <taxon>Actinomycetes</taxon>
        <taxon>Kitasatosporales</taxon>
        <taxon>Streptomycetaceae</taxon>
        <taxon>Streptomyces</taxon>
    </lineage>
</organism>
<dbReference type="InterPro" id="IPR000792">
    <property type="entry name" value="Tscrpt_reg_LuxR_C"/>
</dbReference>
<evidence type="ECO:0000313" key="2">
    <source>
        <dbReference type="EMBL" id="MER6267889.1"/>
    </source>
</evidence>